<reference evidence="2 3" key="1">
    <citation type="submission" date="2016-12" db="EMBL/GenBank/DDBJ databases">
        <authorList>
            <person name="Song W.-J."/>
            <person name="Kurnit D.M."/>
        </authorList>
    </citation>
    <scope>NUCLEOTIDE SEQUENCE [LARGE SCALE GENOMIC DNA]</scope>
    <source>
        <strain evidence="2 3">175</strain>
    </source>
</reference>
<gene>
    <name evidence="2" type="ORF">SAMN02949497_2273</name>
</gene>
<evidence type="ECO:0000313" key="2">
    <source>
        <dbReference type="EMBL" id="SMF94934.1"/>
    </source>
</evidence>
<dbReference type="SMART" id="SM01236">
    <property type="entry name" value="Haem_oxygenase_2"/>
    <property type="match status" value="1"/>
</dbReference>
<feature type="compositionally biased region" description="Basic residues" evidence="1">
    <location>
        <begin position="354"/>
        <end position="364"/>
    </location>
</feature>
<dbReference type="EMBL" id="FXAM01000001">
    <property type="protein sequence ID" value="SMF94934.1"/>
    <property type="molecule type" value="Genomic_DNA"/>
</dbReference>
<dbReference type="OrthoDB" id="6635957at2"/>
<dbReference type="STRING" id="1760988.SAMN02949497_2273"/>
<dbReference type="Pfam" id="PF14518">
    <property type="entry name" value="Haem_oxygenas_2"/>
    <property type="match status" value="1"/>
</dbReference>
<proteinExistence type="predicted"/>
<dbReference type="InterPro" id="IPR016084">
    <property type="entry name" value="Haem_Oase-like_multi-hlx"/>
</dbReference>
<keyword evidence="3" id="KW-1185">Reference proteome</keyword>
<evidence type="ECO:0000313" key="3">
    <source>
        <dbReference type="Proteomes" id="UP000192923"/>
    </source>
</evidence>
<dbReference type="RefSeq" id="WP_085212740.1">
    <property type="nucleotide sequence ID" value="NZ_FXAM01000001.1"/>
</dbReference>
<dbReference type="Gene3D" id="1.20.910.10">
    <property type="entry name" value="Heme oxygenase-like"/>
    <property type="match status" value="1"/>
</dbReference>
<dbReference type="AlphaFoldDB" id="A0A1Y6D3G2"/>
<feature type="region of interest" description="Disordered" evidence="1">
    <location>
        <begin position="344"/>
        <end position="364"/>
    </location>
</feature>
<organism evidence="2 3">
    <name type="scientific">Methylomagnum ishizawai</name>
    <dbReference type="NCBI Taxonomy" id="1760988"/>
    <lineage>
        <taxon>Bacteria</taxon>
        <taxon>Pseudomonadati</taxon>
        <taxon>Pseudomonadota</taxon>
        <taxon>Gammaproteobacteria</taxon>
        <taxon>Methylococcales</taxon>
        <taxon>Methylococcaceae</taxon>
        <taxon>Methylomagnum</taxon>
    </lineage>
</organism>
<protein>
    <submittedName>
        <fullName evidence="2">Iron-containing redox enzyme</fullName>
    </submittedName>
</protein>
<dbReference type="Proteomes" id="UP000192923">
    <property type="component" value="Unassembled WGS sequence"/>
</dbReference>
<name>A0A1Y6D3G2_9GAMM</name>
<evidence type="ECO:0000256" key="1">
    <source>
        <dbReference type="SAM" id="MobiDB-lite"/>
    </source>
</evidence>
<sequence>MNGLRRLCHALLKGPVVPADVEVAGARLAAGLAGAGEDEARYPFAETWHPVGLPEPDDAASRRRALCALAPVALLDGVWLARVAQPATAHRASECHLFDLYCRLVGLDDPACSPALRFRAKLVEAGVHLPPLESPACFAAVPEAGLEFAAAHLGLMHRPRRCFPELLGYTLAHVQREPGWWDAESAGQRGPYRALALAAWAAYPQREAQAGRIRRGWCLYRRLFDGLARNVAVELARRSNAAAAMADLVRAKCRHAIGYHGRIELRGRSLDAWLAASADDPGPLLAALRDSPWVDRACPAGSRLIRAVDFGGPMFGVFDADERRACLEWIADPQAPVEVAYTSCTGTPSDPGPRRGHGARTRTPPRRIDARDVFTRLLATESPAEAPPEADAVILGVLRRARCCAPLQRGHRRFFPYTPEGFHARIEAMHRREVGRYRPGSGPPRPGREDCEWAVLQLAPAILVDGAWLAGVGSAADCLGETGRHLLKTYADELGAGRPEWNHPNVYRRLLESLGFELPPFDGVAFARSPLFLDAAFEIPAYLLAMGLRTERYFPELLGLNLAIELSGLGAGYLRGVDILRHHGIDPAILQLHLSIDNLGNGHAARAREAVILFLDEVRRREGAGAVQAQWRRVWTGYLSLHAAALGLALGFLGRYLRHRLVGKPVPQAA</sequence>
<accession>A0A1Y6D3G2</accession>